<name>A0ABV6S6X8_9SPHN</name>
<dbReference type="Gene3D" id="3.55.50.30">
    <property type="match status" value="1"/>
</dbReference>
<dbReference type="Gene3D" id="2.170.130.10">
    <property type="entry name" value="TonB-dependent receptor, plug domain"/>
    <property type="match status" value="1"/>
</dbReference>
<dbReference type="EMBL" id="JBHLTM010000036">
    <property type="protein sequence ID" value="MFC0684996.1"/>
    <property type="molecule type" value="Genomic_DNA"/>
</dbReference>
<keyword evidence="7" id="KW-0675">Receptor</keyword>
<feature type="domain" description="TonB-dependent receptor plug" evidence="6">
    <location>
        <begin position="171"/>
        <end position="280"/>
    </location>
</feature>
<proteinExistence type="inferred from homology"/>
<evidence type="ECO:0000313" key="8">
    <source>
        <dbReference type="Proteomes" id="UP001589858"/>
    </source>
</evidence>
<evidence type="ECO:0000256" key="2">
    <source>
        <dbReference type="ARBA" id="ARBA00023136"/>
    </source>
</evidence>
<dbReference type="Gene3D" id="2.40.170.20">
    <property type="entry name" value="TonB-dependent receptor, beta-barrel domain"/>
    <property type="match status" value="1"/>
</dbReference>
<keyword evidence="8" id="KW-1185">Reference proteome</keyword>
<reference evidence="7 8" key="1">
    <citation type="submission" date="2024-09" db="EMBL/GenBank/DDBJ databases">
        <authorList>
            <person name="Sun Q."/>
            <person name="Mori K."/>
        </authorList>
    </citation>
    <scope>NUCLEOTIDE SEQUENCE [LARGE SCALE GENOMIC DNA]</scope>
    <source>
        <strain evidence="7 8">CICC 11035S</strain>
    </source>
</reference>
<dbReference type="Pfam" id="PF00593">
    <property type="entry name" value="TonB_dep_Rec_b-barrel"/>
    <property type="match status" value="1"/>
</dbReference>
<dbReference type="Pfam" id="PF07715">
    <property type="entry name" value="Plug"/>
    <property type="match status" value="1"/>
</dbReference>
<accession>A0ABV6S6X8</accession>
<dbReference type="InterPro" id="IPR036942">
    <property type="entry name" value="Beta-barrel_TonB_sf"/>
</dbReference>
<dbReference type="InterPro" id="IPR010104">
    <property type="entry name" value="TonB_rcpt_bac"/>
</dbReference>
<sequence>MSSLPTGGRLRAVLILSGFVLALPPAAARARDAAMPRAGTVSLHVPAGRLAEALAEISRRSGVQIVTSVPADLRIAHPVRGRFAVGEAIRQVTQGLPVAVRQVPGGYLVTPSAPTSLAASLAASGPVPPPDGQASPQPLAIADPFTQPIVVTGYRESLRQAMAVKRSARAILEATRAEDIAAFPDHNAADALQRLPGVAISRDNGEGRQISVRGLGPLFTRTTLNGIEALATTASGMDNRGSASRQRKFDYSVFDAGLFSGVEVRKTWSADRDAGGIGGTVALHTLRPFDRPGNVTLLSLQGRTSGDAGGVTPQLTAELSRRNDRWGALIAMSYSRNRVTEYGYRNWDWVPVTFGADTIGPGVSAEDRARLTGASGDPVYMSRGQTYSTWTNRFERMNLIAAFEHEDDDGLHLTLDLIHARLANHRGEYSLAAAGTNGLTSGTVDGTQVLNSVRIAGDTMVAADFSGVDMRSERKVTEDHTDFNQAVLALQRPLGESTRIEARLGYARSDFEEPVFDKVFLQSTGQSFSYVATGRHPHNRYAFDLADAGSWDLMRADVREDAIVNDNAAARLEVIRRLAPHIELRVGASFRHYGNDGYERRVSADYRSGSAAAATGLIDARSLARYVVADLDATFARIGQSRDLTAADDLPGTAYRVRENAYAAFALAQFDLTLGTLPLDAELGLQYLRMDTRSAGEASDDTTLVSVVQHSRHGAWLPSLQARLDLAKDLRLRFAANRNLNQPDVADLRAAASVNSTPFGGTVETGNPALRPFRATALDLSVERYMGRDGYASLGLFYKRMDSFITSETTVMAYSETGLPLAFLYDGLDGTALYNVVRPLNGKGASIRGAEAAIQRDLHFLPAPFDGLGVQANLTFAAGRSEVIYDGKAVQLPLIDLSRWSGNATLYYTGRGWDARLAAAWRGTYRIDIGNNGNIGEWIEGGMTLDFAAHLRVTAAMQASFEARNLTDAAITQYTDRDAHRLLARTRSGRIFALGLRSAF</sequence>
<evidence type="ECO:0000256" key="1">
    <source>
        <dbReference type="ARBA" id="ARBA00004442"/>
    </source>
</evidence>
<dbReference type="PANTHER" id="PTHR40980:SF3">
    <property type="entry name" value="TONB-DEPENDENT RECEPTOR-LIKE BETA-BARREL DOMAIN-CONTAINING PROTEIN"/>
    <property type="match status" value="1"/>
</dbReference>
<comment type="subcellular location">
    <subcellularLocation>
        <location evidence="1 4">Cell outer membrane</location>
    </subcellularLocation>
</comment>
<dbReference type="PANTHER" id="PTHR40980">
    <property type="entry name" value="PLUG DOMAIN-CONTAINING PROTEIN"/>
    <property type="match status" value="1"/>
</dbReference>
<dbReference type="SUPFAM" id="SSF56935">
    <property type="entry name" value="Porins"/>
    <property type="match status" value="1"/>
</dbReference>
<comment type="caution">
    <text evidence="7">The sequence shown here is derived from an EMBL/GenBank/DDBJ whole genome shotgun (WGS) entry which is preliminary data.</text>
</comment>
<evidence type="ECO:0000259" key="5">
    <source>
        <dbReference type="Pfam" id="PF00593"/>
    </source>
</evidence>
<dbReference type="Proteomes" id="UP001589858">
    <property type="component" value="Unassembled WGS sequence"/>
</dbReference>
<organism evidence="7 8">
    <name type="scientific">Novosphingobium clariflavum</name>
    <dbReference type="NCBI Taxonomy" id="2029884"/>
    <lineage>
        <taxon>Bacteria</taxon>
        <taxon>Pseudomonadati</taxon>
        <taxon>Pseudomonadota</taxon>
        <taxon>Alphaproteobacteria</taxon>
        <taxon>Sphingomonadales</taxon>
        <taxon>Sphingomonadaceae</taxon>
        <taxon>Novosphingobium</taxon>
    </lineage>
</organism>
<feature type="domain" description="TonB-dependent receptor-like beta-barrel" evidence="5">
    <location>
        <begin position="561"/>
        <end position="966"/>
    </location>
</feature>
<evidence type="ECO:0000259" key="6">
    <source>
        <dbReference type="Pfam" id="PF07715"/>
    </source>
</evidence>
<comment type="similarity">
    <text evidence="4">Belongs to the TonB-dependent receptor family.</text>
</comment>
<dbReference type="InterPro" id="IPR037066">
    <property type="entry name" value="Plug_dom_sf"/>
</dbReference>
<evidence type="ECO:0000256" key="3">
    <source>
        <dbReference type="ARBA" id="ARBA00023237"/>
    </source>
</evidence>
<evidence type="ECO:0000313" key="7">
    <source>
        <dbReference type="EMBL" id="MFC0684996.1"/>
    </source>
</evidence>
<evidence type="ECO:0000256" key="4">
    <source>
        <dbReference type="RuleBase" id="RU003357"/>
    </source>
</evidence>
<protein>
    <submittedName>
        <fullName evidence="7">TonB-dependent receptor</fullName>
    </submittedName>
</protein>
<keyword evidence="3" id="KW-0998">Cell outer membrane</keyword>
<dbReference type="InterPro" id="IPR000531">
    <property type="entry name" value="Beta-barrel_TonB"/>
</dbReference>
<gene>
    <name evidence="7" type="ORF">ACFFF8_10350</name>
</gene>
<dbReference type="InterPro" id="IPR012910">
    <property type="entry name" value="Plug_dom"/>
</dbReference>
<keyword evidence="2 4" id="KW-0472">Membrane</keyword>
<dbReference type="RefSeq" id="WP_267221375.1">
    <property type="nucleotide sequence ID" value="NZ_JAPCWC010000010.1"/>
</dbReference>
<dbReference type="NCBIfam" id="TIGR01782">
    <property type="entry name" value="TonB-Xanth-Caul"/>
    <property type="match status" value="1"/>
</dbReference>
<keyword evidence="4" id="KW-0798">TonB box</keyword>